<feature type="region of interest" description="Disordered" evidence="12">
    <location>
        <begin position="235"/>
        <end position="302"/>
    </location>
</feature>
<evidence type="ECO:0000256" key="9">
    <source>
        <dbReference type="ARBA" id="ARBA00039242"/>
    </source>
</evidence>
<feature type="compositionally biased region" description="Basic and acidic residues" evidence="12">
    <location>
        <begin position="246"/>
        <end position="258"/>
    </location>
</feature>
<gene>
    <name evidence="14" type="ORF">VaNZ11_010388</name>
</gene>
<dbReference type="SMART" id="SM01144">
    <property type="entry name" value="DTW"/>
    <property type="match status" value="1"/>
</dbReference>
<comment type="caution">
    <text evidence="14">The sequence shown here is derived from an EMBL/GenBank/DDBJ whole genome shotgun (WGS) entry which is preliminary data.</text>
</comment>
<sequence>MADALAPKLAARRPDWELPPVHSGLQLAPMDSLYNNTERIKCLKCGRPRAHYCYDCLQPLVPFPHVDLPFQVSIVTHHEEKASKNTGVQVAILGGSQVDLHDMSHTPTDVEPSRCAVLFPSDTALEVEQLEPDSIDRLFIIDSRWKKANTLMRTETFRGMRAVRLSQTRSAFWRFHTRGVAEAGVCTVEALFFFLDALAKQGKLSDPRFTVPHVFDNLLWYFVYQHQVVQQAAQKRLHERVPQGQEKGDSEEERKEAGQSHQRQKQQQRQIQQHQEREQHKQRQKQPRQKQEREQPSQEVVAKGERGGMEAMATLCGRQHPTTGSAHSSDPEEPGRQQQQQLSESTHRLQKLEGGNRPAMSSADMDTAVAVEDPDGDSAPGAGRQLRDRRDGSDSVPRAAGDGPDEAQGLLIQQAGDIQNVSRRANRNGAAEEDDGIDDAHEVHSKAKRARR</sequence>
<dbReference type="PANTHER" id="PTHR15627:SF8">
    <property type="entry name" value="TRNA-URIDINE AMINOCARBOXYPROPYLTRANSFERASE 1"/>
    <property type="match status" value="1"/>
</dbReference>
<dbReference type="EMBL" id="BSDZ01000033">
    <property type="protein sequence ID" value="GLI66518.1"/>
    <property type="molecule type" value="Genomic_DNA"/>
</dbReference>
<protein>
    <recommendedName>
        <fullName evidence="9">tRNA-uridine aminocarboxypropyltransferase 1</fullName>
        <ecNumber evidence="2">2.5.1.25</ecNumber>
    </recommendedName>
    <alternativeName>
        <fullName evidence="10">DTW domain-containing protein 1</fullName>
    </alternativeName>
</protein>
<evidence type="ECO:0000256" key="10">
    <source>
        <dbReference type="ARBA" id="ARBA00042508"/>
    </source>
</evidence>
<accession>A0ABQ5SAJ7</accession>
<keyword evidence="4" id="KW-0949">S-adenosyl-L-methionine</keyword>
<dbReference type="Pfam" id="PF03942">
    <property type="entry name" value="DTW"/>
    <property type="match status" value="1"/>
</dbReference>
<evidence type="ECO:0000256" key="2">
    <source>
        <dbReference type="ARBA" id="ARBA00012386"/>
    </source>
</evidence>
<comment type="similarity">
    <text evidence="8">Belongs to the TDD superfamily. DTWD1 family.</text>
</comment>
<evidence type="ECO:0000256" key="3">
    <source>
        <dbReference type="ARBA" id="ARBA00022679"/>
    </source>
</evidence>
<evidence type="ECO:0000256" key="7">
    <source>
        <dbReference type="ARBA" id="ARBA00037050"/>
    </source>
</evidence>
<evidence type="ECO:0000256" key="6">
    <source>
        <dbReference type="ARBA" id="ARBA00023242"/>
    </source>
</evidence>
<organism evidence="14 15">
    <name type="scientific">Volvox africanus</name>
    <dbReference type="NCBI Taxonomy" id="51714"/>
    <lineage>
        <taxon>Eukaryota</taxon>
        <taxon>Viridiplantae</taxon>
        <taxon>Chlorophyta</taxon>
        <taxon>core chlorophytes</taxon>
        <taxon>Chlorophyceae</taxon>
        <taxon>CS clade</taxon>
        <taxon>Chlamydomonadales</taxon>
        <taxon>Volvocaceae</taxon>
        <taxon>Volvox</taxon>
    </lineage>
</organism>
<comment type="catalytic activity">
    <reaction evidence="11">
        <text>a uridine in tRNA + S-adenosyl-L-methionine = a 3-[(3S)-3-amino-3-carboxypropyl]uridine in tRNA + S-methyl-5'-thioadenosine + H(+)</text>
        <dbReference type="Rhea" id="RHEA:62432"/>
        <dbReference type="Rhea" id="RHEA-COMP:13339"/>
        <dbReference type="Rhea" id="RHEA-COMP:16092"/>
        <dbReference type="ChEBI" id="CHEBI:15378"/>
        <dbReference type="ChEBI" id="CHEBI:17509"/>
        <dbReference type="ChEBI" id="CHEBI:59789"/>
        <dbReference type="ChEBI" id="CHEBI:65315"/>
        <dbReference type="ChEBI" id="CHEBI:82930"/>
        <dbReference type="EC" id="2.5.1.25"/>
    </reaction>
</comment>
<keyword evidence="15" id="KW-1185">Reference proteome</keyword>
<keyword evidence="6" id="KW-0539">Nucleus</keyword>
<evidence type="ECO:0000256" key="1">
    <source>
        <dbReference type="ARBA" id="ARBA00004123"/>
    </source>
</evidence>
<reference evidence="14 15" key="1">
    <citation type="journal article" date="2023" name="IScience">
        <title>Expanded male sex-determining region conserved during the evolution of homothallism in the green alga Volvox.</title>
        <authorList>
            <person name="Yamamoto K."/>
            <person name="Matsuzaki R."/>
            <person name="Mahakham W."/>
            <person name="Heman W."/>
            <person name="Sekimoto H."/>
            <person name="Kawachi M."/>
            <person name="Minakuchi Y."/>
            <person name="Toyoda A."/>
            <person name="Nozaki H."/>
        </authorList>
    </citation>
    <scope>NUCLEOTIDE SEQUENCE [LARGE SCALE GENOMIC DNA]</scope>
    <source>
        <strain evidence="14 15">NIES-4468</strain>
    </source>
</reference>
<evidence type="ECO:0000313" key="15">
    <source>
        <dbReference type="Proteomes" id="UP001165090"/>
    </source>
</evidence>
<dbReference type="InterPro" id="IPR051521">
    <property type="entry name" value="tRNA_Mod/Golgi_Maint"/>
</dbReference>
<feature type="region of interest" description="Disordered" evidence="12">
    <location>
        <begin position="317"/>
        <end position="452"/>
    </location>
</feature>
<keyword evidence="3" id="KW-0808">Transferase</keyword>
<evidence type="ECO:0000256" key="12">
    <source>
        <dbReference type="SAM" id="MobiDB-lite"/>
    </source>
</evidence>
<comment type="subcellular location">
    <subcellularLocation>
        <location evidence="1">Nucleus</location>
    </subcellularLocation>
</comment>
<comment type="function">
    <text evidence="7">Catalyzes the formation of 3-(3-amino-3-carboxypropyl)uridine (acp3U) at position 20 in the D-loop of several cytoplasmic tRNAs (acp3U(20)).</text>
</comment>
<dbReference type="InterPro" id="IPR005636">
    <property type="entry name" value="DTW"/>
</dbReference>
<name>A0ABQ5SAJ7_9CHLO</name>
<evidence type="ECO:0000256" key="5">
    <source>
        <dbReference type="ARBA" id="ARBA00022694"/>
    </source>
</evidence>
<evidence type="ECO:0000313" key="14">
    <source>
        <dbReference type="EMBL" id="GLI66518.1"/>
    </source>
</evidence>
<evidence type="ECO:0000256" key="8">
    <source>
        <dbReference type="ARBA" id="ARBA00038290"/>
    </source>
</evidence>
<feature type="compositionally biased region" description="Low complexity" evidence="12">
    <location>
        <begin position="259"/>
        <end position="273"/>
    </location>
</feature>
<feature type="domain" description="DTW" evidence="13">
    <location>
        <begin position="38"/>
        <end position="234"/>
    </location>
</feature>
<evidence type="ECO:0000256" key="4">
    <source>
        <dbReference type="ARBA" id="ARBA00022691"/>
    </source>
</evidence>
<dbReference type="EC" id="2.5.1.25" evidence="2"/>
<dbReference type="Proteomes" id="UP001165090">
    <property type="component" value="Unassembled WGS sequence"/>
</dbReference>
<proteinExistence type="inferred from homology"/>
<evidence type="ECO:0000256" key="11">
    <source>
        <dbReference type="ARBA" id="ARBA00048718"/>
    </source>
</evidence>
<keyword evidence="5" id="KW-0819">tRNA processing</keyword>
<dbReference type="PANTHER" id="PTHR15627">
    <property type="entry name" value="NATURAL KILLER CELL-SPECIFIC ANTIGEN KLIP1"/>
    <property type="match status" value="1"/>
</dbReference>
<feature type="compositionally biased region" description="Basic and acidic residues" evidence="12">
    <location>
        <begin position="289"/>
        <end position="302"/>
    </location>
</feature>
<evidence type="ECO:0000259" key="13">
    <source>
        <dbReference type="SMART" id="SM01144"/>
    </source>
</evidence>